<dbReference type="Proteomes" id="UP000887563">
    <property type="component" value="Unplaced"/>
</dbReference>
<organism evidence="2 3">
    <name type="scientific">Meloidogyne incognita</name>
    <name type="common">Southern root-knot nematode worm</name>
    <name type="synonym">Oxyuris incognita</name>
    <dbReference type="NCBI Taxonomy" id="6306"/>
    <lineage>
        <taxon>Eukaryota</taxon>
        <taxon>Metazoa</taxon>
        <taxon>Ecdysozoa</taxon>
        <taxon>Nematoda</taxon>
        <taxon>Chromadorea</taxon>
        <taxon>Rhabditida</taxon>
        <taxon>Tylenchina</taxon>
        <taxon>Tylenchomorpha</taxon>
        <taxon>Tylenchoidea</taxon>
        <taxon>Meloidogynidae</taxon>
        <taxon>Meloidogyninae</taxon>
        <taxon>Meloidogyne</taxon>
        <taxon>Meloidogyne incognita group</taxon>
    </lineage>
</organism>
<protein>
    <submittedName>
        <fullName evidence="3">Candidate secreted effector</fullName>
    </submittedName>
</protein>
<evidence type="ECO:0000313" key="3">
    <source>
        <dbReference type="WBParaSite" id="Minc3s01496g24267"/>
    </source>
</evidence>
<sequence>MQSIYVIEFLFFVTSNNTSHILYLCHKPKPYLWLRHQPYFVIHTHCGEMYIAFSNIAFLYIAFFVVHHERIKKF</sequence>
<proteinExistence type="predicted"/>
<evidence type="ECO:0000313" key="2">
    <source>
        <dbReference type="Proteomes" id="UP000887563"/>
    </source>
</evidence>
<reference evidence="3" key="1">
    <citation type="submission" date="2022-11" db="UniProtKB">
        <authorList>
            <consortium name="WormBaseParasite"/>
        </authorList>
    </citation>
    <scope>IDENTIFICATION</scope>
</reference>
<name>A0A914MC52_MELIC</name>
<feature type="transmembrane region" description="Helical" evidence="1">
    <location>
        <begin position="49"/>
        <end position="66"/>
    </location>
</feature>
<keyword evidence="2" id="KW-1185">Reference proteome</keyword>
<keyword evidence="1" id="KW-1133">Transmembrane helix</keyword>
<dbReference type="WBParaSite" id="Minc3s01496g24267">
    <property type="protein sequence ID" value="Minc3s01496g24267"/>
    <property type="gene ID" value="Minc3s01496g24267"/>
</dbReference>
<dbReference type="AlphaFoldDB" id="A0A914MC52"/>
<keyword evidence="1" id="KW-0812">Transmembrane</keyword>
<accession>A0A914MC52</accession>
<evidence type="ECO:0000256" key="1">
    <source>
        <dbReference type="SAM" id="Phobius"/>
    </source>
</evidence>
<keyword evidence="1" id="KW-0472">Membrane</keyword>